<reference evidence="2" key="1">
    <citation type="submission" date="2016-07" db="EMBL/GenBank/DDBJ databases">
        <title>Microvirga ossetica sp. nov. a new species of rhizobia isolated from root nodules of the legume species Vicia alpestris Steven originated from North Ossetia region in the Caucasus.</title>
        <authorList>
            <person name="Safronova V.I."/>
            <person name="Kuznetsova I.G."/>
            <person name="Sazanova A.L."/>
            <person name="Belimov A."/>
            <person name="Andronov E."/>
            <person name="Osledkin Y.S."/>
            <person name="Onishchuk O.P."/>
            <person name="Kurchak O.N."/>
            <person name="Shaposhnikov A.I."/>
            <person name="Willems A."/>
            <person name="Tikhonovich I.A."/>
        </authorList>
    </citation>
    <scope>NUCLEOTIDE SEQUENCE [LARGE SCALE GENOMIC DNA]</scope>
    <source>
        <strain evidence="2">V5/3M</strain>
        <plasmid evidence="2">unnamed2</plasmid>
    </source>
</reference>
<name>A0A1B2EVL0_9HYPH</name>
<geneLocation type="plasmid" evidence="2">
    <name>unnamed2</name>
</geneLocation>
<feature type="region of interest" description="Disordered" evidence="1">
    <location>
        <begin position="470"/>
        <end position="490"/>
    </location>
</feature>
<protein>
    <recommendedName>
        <fullName evidence="3">Carboxypeptidase regulatory-like domain-containing protein</fullName>
    </recommendedName>
</protein>
<proteinExistence type="predicted"/>
<dbReference type="EMBL" id="CP016619">
    <property type="protein sequence ID" value="ANY83999.1"/>
    <property type="molecule type" value="Genomic_DNA"/>
</dbReference>
<organism evidence="2">
    <name type="scientific">Microvirga ossetica</name>
    <dbReference type="NCBI Taxonomy" id="1882682"/>
    <lineage>
        <taxon>Bacteria</taxon>
        <taxon>Pseudomonadati</taxon>
        <taxon>Pseudomonadota</taxon>
        <taxon>Alphaproteobacteria</taxon>
        <taxon>Hyphomicrobiales</taxon>
        <taxon>Methylobacteriaceae</taxon>
        <taxon>Microvirga</taxon>
    </lineage>
</organism>
<evidence type="ECO:0000256" key="1">
    <source>
        <dbReference type="SAM" id="MobiDB-lite"/>
    </source>
</evidence>
<dbReference type="OrthoDB" id="7578032at2"/>
<evidence type="ECO:0000313" key="2">
    <source>
        <dbReference type="EMBL" id="ANY83999.1"/>
    </source>
</evidence>
<gene>
    <name evidence="2" type="ORF">BB934_37665</name>
</gene>
<accession>A0A1B2EVL0</accession>
<sequence>MARRRELCSIFAAIGILGSVVATPGSVSAQTIVAIDADDIGGVVMGPNGPEAGVWVIAETSNLPTRFARTVVTDDQGRYVLPDLPKATYQVWVRGYGLVDSPKMTGEPGRLLDLQAVPAPSDKEAAQYYPAIYWYSMLQIPEAAQFGGKGDIPENITRIDWLKQVKNIGCIGCHQLGQHSTRTIPKQLGEFSSSEEAWIRRVSSGQSGESMVNQLAGRFGGVPFKYYADWTDRIARGELPHAKPKRPEGVERNIVVTTWEWLTEKKYLHDLIASDRRHPTVNAYGPLFGSAEYSTDIIPILDPRTHTVTEFVAPVRDPATPEALGPGHAASDKVLAPSPYWGEEKIWDTKANNHNGMFDRQGRVWFAAAVRGPNNPDFCKRGSDHPSAKLFPLERTSRSITRLDPKTMQYTFIDTCFGTHHLQFGYDANDTLWTSGGGPVIGWVNTRVFDETGDAAKAQGWTALVLDTNGNGQRDEHVEPDQPLNPTKDKRITGGFYAVSPSPLDGSIWGSVGVFSGTPAVVRLNPGPNPPQTALAEIYHVPRPGFGIRGADIDRQGVVWASLSSGHLASFDRRKCKGPLNGPQATGDHCPEGWSFHQYPGPGFQGIGENSAESSYYTWVDQHNTFGLGEDVPISTANLMDGLVALKDGRMISLRVPYPLGFYAKGFDGRIDDPKAGWKGRGLWTTSGDRTPWLREGGKGSKPIAVHFQLRPDPLAK</sequence>
<evidence type="ECO:0008006" key="3">
    <source>
        <dbReference type="Google" id="ProtNLM"/>
    </source>
</evidence>
<dbReference type="KEGG" id="moc:BB934_37665"/>
<dbReference type="RefSeq" id="WP_099514940.1">
    <property type="nucleotide sequence ID" value="NZ_CP016619.1"/>
</dbReference>
<keyword evidence="2" id="KW-0614">Plasmid</keyword>
<dbReference type="AlphaFoldDB" id="A0A1B2EVL0"/>